<gene>
    <name evidence="5 9" type="primary">nusG</name>
    <name evidence="9" type="ORF">SCORR_v1c00330</name>
</gene>
<feature type="domain" description="NusG-like N-terminal" evidence="8">
    <location>
        <begin position="16"/>
        <end position="124"/>
    </location>
</feature>
<dbReference type="Pfam" id="PF02357">
    <property type="entry name" value="NusG"/>
    <property type="match status" value="1"/>
</dbReference>
<evidence type="ECO:0000313" key="9">
    <source>
        <dbReference type="EMBL" id="ASP27808.1"/>
    </source>
</evidence>
<dbReference type="GO" id="GO:0006354">
    <property type="term" value="P:DNA-templated transcription elongation"/>
    <property type="evidence" value="ECO:0007669"/>
    <property type="project" value="UniProtKB-UniRule"/>
</dbReference>
<dbReference type="NCBIfam" id="TIGR01956">
    <property type="entry name" value="NusG_myco"/>
    <property type="match status" value="1"/>
</dbReference>
<evidence type="ECO:0000313" key="10">
    <source>
        <dbReference type="Proteomes" id="UP000203229"/>
    </source>
</evidence>
<dbReference type="KEGG" id="scou:SCORR_v1c00330"/>
<dbReference type="InterPro" id="IPR036735">
    <property type="entry name" value="NGN_dom_sf"/>
</dbReference>
<dbReference type="Gene3D" id="2.30.30.30">
    <property type="match status" value="1"/>
</dbReference>
<evidence type="ECO:0000256" key="2">
    <source>
        <dbReference type="ARBA" id="ARBA00022814"/>
    </source>
</evidence>
<dbReference type="InterPro" id="IPR014722">
    <property type="entry name" value="Rib_uL2_dom2"/>
</dbReference>
<accession>A0A222EMV1</accession>
<evidence type="ECO:0000256" key="6">
    <source>
        <dbReference type="NCBIfam" id="TIGR01956"/>
    </source>
</evidence>
<evidence type="ECO:0000256" key="5">
    <source>
        <dbReference type="HAMAP-Rule" id="MF_00948"/>
    </source>
</evidence>
<dbReference type="InterPro" id="IPR008991">
    <property type="entry name" value="Translation_prot_SH3-like_sf"/>
</dbReference>
<dbReference type="PANTHER" id="PTHR30265">
    <property type="entry name" value="RHO-INTERACTING TRANSCRIPTION TERMINATION FACTOR NUSG"/>
    <property type="match status" value="1"/>
</dbReference>
<organism evidence="9 10">
    <name type="scientific">Spiroplasma corruscae</name>
    <dbReference type="NCBI Taxonomy" id="216934"/>
    <lineage>
        <taxon>Bacteria</taxon>
        <taxon>Bacillati</taxon>
        <taxon>Mycoplasmatota</taxon>
        <taxon>Mollicutes</taxon>
        <taxon>Entomoplasmatales</taxon>
        <taxon>Spiroplasmataceae</taxon>
        <taxon>Spiroplasma</taxon>
    </lineage>
</organism>
<dbReference type="GO" id="GO:0005829">
    <property type="term" value="C:cytosol"/>
    <property type="evidence" value="ECO:0007669"/>
    <property type="project" value="TreeGrafter"/>
</dbReference>
<keyword evidence="2 5" id="KW-0889">Transcription antitermination</keyword>
<keyword evidence="10" id="KW-1185">Reference proteome</keyword>
<dbReference type="HAMAP" id="MF_00948">
    <property type="entry name" value="NusG"/>
    <property type="match status" value="1"/>
</dbReference>
<evidence type="ECO:0000256" key="7">
    <source>
        <dbReference type="RuleBase" id="RU000538"/>
    </source>
</evidence>
<keyword evidence="4 5" id="KW-0804">Transcription</keyword>
<dbReference type="InterPro" id="IPR047050">
    <property type="entry name" value="NGN"/>
</dbReference>
<dbReference type="CDD" id="cd06091">
    <property type="entry name" value="KOW_NusG"/>
    <property type="match status" value="1"/>
</dbReference>
<dbReference type="PRINTS" id="PR00338">
    <property type="entry name" value="NUSGTNSCPFCT"/>
</dbReference>
<protein>
    <recommendedName>
        <fullName evidence="5 6">Transcription termination/antitermination protein NusG</fullName>
    </recommendedName>
</protein>
<dbReference type="InterPro" id="IPR010216">
    <property type="entry name" value="Transcrpt_antiterm_NusG_myco"/>
</dbReference>
<dbReference type="InterPro" id="IPR001062">
    <property type="entry name" value="Transcrpt_antiterm_NusG"/>
</dbReference>
<dbReference type="CDD" id="cd09891">
    <property type="entry name" value="NGN_Bact_1"/>
    <property type="match status" value="1"/>
</dbReference>
<keyword evidence="3 5" id="KW-0805">Transcription regulation</keyword>
<dbReference type="InterPro" id="IPR043425">
    <property type="entry name" value="NusG-like"/>
</dbReference>
<dbReference type="AlphaFoldDB" id="A0A222EMV1"/>
<comment type="function">
    <text evidence="5 7">Participates in transcription elongation, termination and antitermination.</text>
</comment>
<proteinExistence type="inferred from homology"/>
<dbReference type="PANTHER" id="PTHR30265:SF2">
    <property type="entry name" value="TRANSCRIPTION TERMINATION_ANTITERMINATION PROTEIN NUSG"/>
    <property type="match status" value="1"/>
</dbReference>
<dbReference type="Proteomes" id="UP000203229">
    <property type="component" value="Chromosome"/>
</dbReference>
<dbReference type="SUPFAM" id="SSF50104">
    <property type="entry name" value="Translation proteins SH3-like domain"/>
    <property type="match status" value="1"/>
</dbReference>
<evidence type="ECO:0000256" key="1">
    <source>
        <dbReference type="ARBA" id="ARBA00022472"/>
    </source>
</evidence>
<keyword evidence="1 5" id="KW-0806">Transcription termination</keyword>
<dbReference type="GO" id="GO:0006353">
    <property type="term" value="P:DNA-templated transcription termination"/>
    <property type="evidence" value="ECO:0007669"/>
    <property type="project" value="UniProtKB-UniRule"/>
</dbReference>
<name>A0A222EMV1_9MOLU</name>
<dbReference type="EMBL" id="CP022535">
    <property type="protein sequence ID" value="ASP27808.1"/>
    <property type="molecule type" value="Genomic_DNA"/>
</dbReference>
<dbReference type="RefSeq" id="WP_094047982.1">
    <property type="nucleotide sequence ID" value="NZ_CP022535.1"/>
</dbReference>
<dbReference type="SUPFAM" id="SSF82679">
    <property type="entry name" value="N-utilization substance G protein NusG, N-terminal domain"/>
    <property type="match status" value="1"/>
</dbReference>
<evidence type="ECO:0000256" key="4">
    <source>
        <dbReference type="ARBA" id="ARBA00023163"/>
    </source>
</evidence>
<comment type="similarity">
    <text evidence="5 7">Belongs to the NusG family.</text>
</comment>
<dbReference type="OrthoDB" id="9809075at2"/>
<dbReference type="InterPro" id="IPR006645">
    <property type="entry name" value="NGN-like_dom"/>
</dbReference>
<dbReference type="GO" id="GO:0032784">
    <property type="term" value="P:regulation of DNA-templated transcription elongation"/>
    <property type="evidence" value="ECO:0007669"/>
    <property type="project" value="InterPro"/>
</dbReference>
<dbReference type="GO" id="GO:0031564">
    <property type="term" value="P:transcription antitermination"/>
    <property type="evidence" value="ECO:0007669"/>
    <property type="project" value="UniProtKB-UniRule"/>
</dbReference>
<reference evidence="9 10" key="1">
    <citation type="submission" date="2017-07" db="EMBL/GenBank/DDBJ databases">
        <title>Complete genome sequence of Spiroplasma corruscae EC-1 (DSM 19793).</title>
        <authorList>
            <person name="Tsai Y.-M."/>
            <person name="Lo W.-S."/>
            <person name="Kuo C.-H."/>
        </authorList>
    </citation>
    <scope>NUCLEOTIDE SEQUENCE [LARGE SCALE GENOMIC DNA]</scope>
    <source>
        <strain evidence="9 10">EC-1</strain>
    </source>
</reference>
<sequence length="208" mass="23484">MAIDLIDIEEELASYKGQWFVINCNSGHEDSVKSDLLQKIESSSLEEKVFDIRISKSPVMGKNNKIVDKNKFPGYIFINMHMTDETWFIIRNTPGVTGFIGSSGKGAKPLPLTSEEVFRLLNQEEVNSKDKKVGKGNANQPKKEKVLYQASFKLKDVVTIKDGPFANTEGQVMEMDFEKGIAIVNIELFGRITPTEFEFDNLSLAYKY</sequence>
<evidence type="ECO:0000259" key="8">
    <source>
        <dbReference type="SMART" id="SM00738"/>
    </source>
</evidence>
<evidence type="ECO:0000256" key="3">
    <source>
        <dbReference type="ARBA" id="ARBA00023015"/>
    </source>
</evidence>
<dbReference type="Gene3D" id="3.30.70.940">
    <property type="entry name" value="NusG, N-terminal domain"/>
    <property type="match status" value="1"/>
</dbReference>
<dbReference type="SMART" id="SM00738">
    <property type="entry name" value="NGN"/>
    <property type="match status" value="1"/>
</dbReference>